<name>A0A328EME1_9CHLR</name>
<sequence length="667" mass="75221">MASDVRILGWSAEGLRCPDHEFNFIDQQVVHSISLVQMPNGTGKTTVLELLRAALSGDAGNGKWGIPKVMSMAKKGTKPEAGRFTVKLLANGRRLTIEMKFNFEEGTIEYTTTGNVGITNGFEPPREIAKFLKPEFVKFFIFDGELAERLLSPTDTNAETAIENLFQLKILTDLSLRVQTYWQEIASSKGAKETKGLSRRANKVEFLANRLKKLTEFEKQARERLSLVLTELREKENKFQAELAQQAWLNKQIEEANNILDRAKRDMDNTSVAVLLKMRNPHTLSMIWAQGLHDLKQSLDKAKLPESAAREFFEELANEAECVCGRPLDENSRAAIRNRAQQYLGSEDVALLNSIKADISSLIGDNPNSHETELNDLLSNLERLISEYENNLTHRDSLIQDAMNADPSLKEVENEINRLKEQIDQLESDVDKYKDTSEALGDENTFGLDVLKRRLKNAAHQLAEITDTIELKTKTTILADIIANAHRYARDTVSKKIVDEANARISDLMPYNLIRIDRIDRCLKLVGQEGGSVGEQLAIAYAFLSTLFNSSDHSLPFVVDSPANPIDLHVRRKVAELIPKLTNQFIAFTISSERQGFLEPLESSAMEPIQYLTLFRKGNHVLEDRARQFPKYMESQDGLVVSDRQFFCEFQLDSENGSVGNGIQNQE</sequence>
<dbReference type="Gene3D" id="3.40.50.300">
    <property type="entry name" value="P-loop containing nucleotide triphosphate hydrolases"/>
    <property type="match status" value="2"/>
</dbReference>
<evidence type="ECO:0000313" key="4">
    <source>
        <dbReference type="Proteomes" id="UP000248786"/>
    </source>
</evidence>
<accession>A0A328EME1</accession>
<dbReference type="SUPFAM" id="SSF52540">
    <property type="entry name" value="P-loop containing nucleoside triphosphate hydrolases"/>
    <property type="match status" value="2"/>
</dbReference>
<dbReference type="GO" id="GO:0000731">
    <property type="term" value="P:DNA synthesis involved in DNA repair"/>
    <property type="evidence" value="ECO:0007669"/>
    <property type="project" value="TreeGrafter"/>
</dbReference>
<dbReference type="InterPro" id="IPR027417">
    <property type="entry name" value="P-loop_NTPase"/>
</dbReference>
<evidence type="ECO:0008006" key="6">
    <source>
        <dbReference type="Google" id="ProtNLM"/>
    </source>
</evidence>
<dbReference type="AlphaFoldDB" id="A0A328EME1"/>
<keyword evidence="1" id="KW-0175">Coiled coil</keyword>
<organism evidence="2 5">
    <name type="scientific">Dehalococcoides mccartyi</name>
    <dbReference type="NCBI Taxonomy" id="61435"/>
    <lineage>
        <taxon>Bacteria</taxon>
        <taxon>Bacillati</taxon>
        <taxon>Chloroflexota</taxon>
        <taxon>Dehalococcoidia</taxon>
        <taxon>Dehalococcoidales</taxon>
        <taxon>Dehalococcoidaceae</taxon>
        <taxon>Dehalococcoides</taxon>
    </lineage>
</organism>
<comment type="caution">
    <text evidence="2">The sequence shown here is derived from an EMBL/GenBank/DDBJ whole genome shotgun (WGS) entry which is preliminary data.</text>
</comment>
<dbReference type="Proteomes" id="UP000249146">
    <property type="component" value="Unassembled WGS sequence"/>
</dbReference>
<dbReference type="PANTHER" id="PTHR32182:SF0">
    <property type="entry name" value="DNA REPLICATION AND REPAIR PROTEIN RECF"/>
    <property type="match status" value="1"/>
</dbReference>
<evidence type="ECO:0000313" key="3">
    <source>
        <dbReference type="EMBL" id="RAL70563.1"/>
    </source>
</evidence>
<feature type="coiled-coil region" evidence="1">
    <location>
        <begin position="218"/>
        <end position="273"/>
    </location>
</feature>
<proteinExistence type="predicted"/>
<dbReference type="Proteomes" id="UP000248786">
    <property type="component" value="Unassembled WGS sequence"/>
</dbReference>
<dbReference type="GO" id="GO:0006302">
    <property type="term" value="P:double-strand break repair"/>
    <property type="evidence" value="ECO:0007669"/>
    <property type="project" value="TreeGrafter"/>
</dbReference>
<evidence type="ECO:0000313" key="5">
    <source>
        <dbReference type="Proteomes" id="UP000249146"/>
    </source>
</evidence>
<feature type="coiled-coil region" evidence="1">
    <location>
        <begin position="371"/>
        <end position="468"/>
    </location>
</feature>
<evidence type="ECO:0000256" key="1">
    <source>
        <dbReference type="SAM" id="Coils"/>
    </source>
</evidence>
<reference evidence="4 5" key="1">
    <citation type="submission" date="2018-05" db="EMBL/GenBank/DDBJ databases">
        <title>Draft genome sequences of Dehalococcoides mccartyi strains RC and KS.</title>
        <authorList>
            <person name="Higgins S.A."/>
            <person name="Padilla-Crespo E."/>
            <person name="Loeffler F.E."/>
        </authorList>
    </citation>
    <scope>NUCLEOTIDE SEQUENCE [LARGE SCALE GENOMIC DNA]</scope>
    <source>
        <strain evidence="3 4">KS</strain>
        <strain evidence="2 5">RC</strain>
    </source>
</reference>
<dbReference type="EMBL" id="QGLC01000009">
    <property type="protein sequence ID" value="RAL69805.1"/>
    <property type="molecule type" value="Genomic_DNA"/>
</dbReference>
<evidence type="ECO:0000313" key="2">
    <source>
        <dbReference type="EMBL" id="RAL69805.1"/>
    </source>
</evidence>
<dbReference type="EMBL" id="QGLD01000009">
    <property type="protein sequence ID" value="RAL70563.1"/>
    <property type="molecule type" value="Genomic_DNA"/>
</dbReference>
<dbReference type="PANTHER" id="PTHR32182">
    <property type="entry name" value="DNA REPLICATION AND REPAIR PROTEIN RECF"/>
    <property type="match status" value="1"/>
</dbReference>
<gene>
    <name evidence="3" type="ORF">C1G86_0939</name>
    <name evidence="2" type="ORF">C1G87_0913</name>
</gene>
<protein>
    <recommendedName>
        <fullName evidence="6">Rad50/SbcC-type AAA domain-containing protein</fullName>
    </recommendedName>
</protein>